<sequence>MRHLVMLLLVSIGCQLSIASPTLQHDLASPKIALPSRAVLAAVVKARVHVLLRRTKLGALVRHVLHTVDFADRDNLSGERGGKRRKAWGKSFKQPAECDQVKENYGVESFGLDSSCILIIHTKEKLSLRSFRNSSPGHHLETS</sequence>
<dbReference type="EMBL" id="LFZN01000191">
    <property type="protein sequence ID" value="KXS95971.1"/>
    <property type="molecule type" value="Genomic_DNA"/>
</dbReference>
<dbReference type="Proteomes" id="UP000070133">
    <property type="component" value="Unassembled WGS sequence"/>
</dbReference>
<evidence type="ECO:0000313" key="3">
    <source>
        <dbReference type="Proteomes" id="UP000070133"/>
    </source>
</evidence>
<evidence type="ECO:0000256" key="1">
    <source>
        <dbReference type="SAM" id="SignalP"/>
    </source>
</evidence>
<organism evidence="2 3">
    <name type="scientific">Pseudocercospora eumusae</name>
    <dbReference type="NCBI Taxonomy" id="321146"/>
    <lineage>
        <taxon>Eukaryota</taxon>
        <taxon>Fungi</taxon>
        <taxon>Dikarya</taxon>
        <taxon>Ascomycota</taxon>
        <taxon>Pezizomycotina</taxon>
        <taxon>Dothideomycetes</taxon>
        <taxon>Dothideomycetidae</taxon>
        <taxon>Mycosphaerellales</taxon>
        <taxon>Mycosphaerellaceae</taxon>
        <taxon>Pseudocercospora</taxon>
    </lineage>
</organism>
<dbReference type="AlphaFoldDB" id="A0A139H0P2"/>
<reference evidence="2 3" key="1">
    <citation type="submission" date="2015-07" db="EMBL/GenBank/DDBJ databases">
        <title>Comparative genomics of the Sigatoka disease complex on banana suggests a link between parallel evolutionary changes in Pseudocercospora fijiensis and Pseudocercospora eumusae and increased virulence on the banana host.</title>
        <authorList>
            <person name="Chang T.-C."/>
            <person name="Salvucci A."/>
            <person name="Crous P.W."/>
            <person name="Stergiopoulos I."/>
        </authorList>
    </citation>
    <scope>NUCLEOTIDE SEQUENCE [LARGE SCALE GENOMIC DNA]</scope>
    <source>
        <strain evidence="2 3">CBS 114824</strain>
    </source>
</reference>
<keyword evidence="1" id="KW-0732">Signal</keyword>
<keyword evidence="3" id="KW-1185">Reference proteome</keyword>
<name>A0A139H0P2_9PEZI</name>
<accession>A0A139H0P2</accession>
<protein>
    <recommendedName>
        <fullName evidence="4">Secreted protein</fullName>
    </recommendedName>
</protein>
<feature type="signal peptide" evidence="1">
    <location>
        <begin position="1"/>
        <end position="19"/>
    </location>
</feature>
<evidence type="ECO:0008006" key="4">
    <source>
        <dbReference type="Google" id="ProtNLM"/>
    </source>
</evidence>
<feature type="chain" id="PRO_5007806304" description="Secreted protein" evidence="1">
    <location>
        <begin position="20"/>
        <end position="143"/>
    </location>
</feature>
<comment type="caution">
    <text evidence="2">The sequence shown here is derived from an EMBL/GenBank/DDBJ whole genome shotgun (WGS) entry which is preliminary data.</text>
</comment>
<proteinExistence type="predicted"/>
<gene>
    <name evidence="2" type="ORF">AC578_8112</name>
</gene>
<evidence type="ECO:0000313" key="2">
    <source>
        <dbReference type="EMBL" id="KXS95971.1"/>
    </source>
</evidence>